<sequence>MSSKTFLFQHEIKFLKSGKLATSCSYFPRLIAHARDDNSEFLGVVYDLQPSNTLCHFVDKGLEPCPDQLFHVGSKAMDITEPDAHLDRVNFGSWGYIDYASCGTGLSREYSDVFAFGVILCELLFKCKVEEHPVTGWGSYITMLMNSIPWTLCWEYRSLTRV</sequence>
<reference evidence="1" key="1">
    <citation type="submission" date="2023-03" db="EMBL/GenBank/DDBJ databases">
        <authorList>
            <person name="Julca I."/>
        </authorList>
    </citation>
    <scope>NUCLEOTIDE SEQUENCE</scope>
</reference>
<dbReference type="InterPro" id="IPR011009">
    <property type="entry name" value="Kinase-like_dom_sf"/>
</dbReference>
<evidence type="ECO:0000313" key="2">
    <source>
        <dbReference type="Proteomes" id="UP001161247"/>
    </source>
</evidence>
<organism evidence="1 2">
    <name type="scientific">Oldenlandia corymbosa var. corymbosa</name>
    <dbReference type="NCBI Taxonomy" id="529605"/>
    <lineage>
        <taxon>Eukaryota</taxon>
        <taxon>Viridiplantae</taxon>
        <taxon>Streptophyta</taxon>
        <taxon>Embryophyta</taxon>
        <taxon>Tracheophyta</taxon>
        <taxon>Spermatophyta</taxon>
        <taxon>Magnoliopsida</taxon>
        <taxon>eudicotyledons</taxon>
        <taxon>Gunneridae</taxon>
        <taxon>Pentapetalae</taxon>
        <taxon>asterids</taxon>
        <taxon>lamiids</taxon>
        <taxon>Gentianales</taxon>
        <taxon>Rubiaceae</taxon>
        <taxon>Rubioideae</taxon>
        <taxon>Spermacoceae</taxon>
        <taxon>Hedyotis-Oldenlandia complex</taxon>
        <taxon>Oldenlandia</taxon>
    </lineage>
</organism>
<dbReference type="Proteomes" id="UP001161247">
    <property type="component" value="Chromosome 8"/>
</dbReference>
<accession>A0AAV1E6N6</accession>
<proteinExistence type="predicted"/>
<keyword evidence="2" id="KW-1185">Reference proteome</keyword>
<dbReference type="EMBL" id="OX459125">
    <property type="protein sequence ID" value="CAI9115367.1"/>
    <property type="molecule type" value="Genomic_DNA"/>
</dbReference>
<dbReference type="AlphaFoldDB" id="A0AAV1E6N6"/>
<gene>
    <name evidence="1" type="ORF">OLC1_LOCUS21909</name>
</gene>
<name>A0AAV1E6N6_OLDCO</name>
<dbReference type="SUPFAM" id="SSF56112">
    <property type="entry name" value="Protein kinase-like (PK-like)"/>
    <property type="match status" value="1"/>
</dbReference>
<evidence type="ECO:0000313" key="1">
    <source>
        <dbReference type="EMBL" id="CAI9115367.1"/>
    </source>
</evidence>
<protein>
    <submittedName>
        <fullName evidence="1">OLC1v1016256C1</fullName>
    </submittedName>
</protein>